<keyword evidence="1" id="KW-1185">Reference proteome</keyword>
<sequence>MGEKMRRKKNLRIGKPGTVLIIRNFTLTFSRLTRWRHQRIDDHAEIVIFVENLLLFRLMELLLLMRYWRRTWRRSADLLEPPTAANVATGPKNLATRWLGWPGIAQDRSENEP</sequence>
<evidence type="ECO:0000313" key="1">
    <source>
        <dbReference type="Proteomes" id="UP000887565"/>
    </source>
</evidence>
<protein>
    <submittedName>
        <fullName evidence="2">Uncharacterized protein</fullName>
    </submittedName>
</protein>
<dbReference type="AlphaFoldDB" id="A0A915KM51"/>
<name>A0A915KM51_ROMCU</name>
<dbReference type="Proteomes" id="UP000887565">
    <property type="component" value="Unplaced"/>
</dbReference>
<dbReference type="WBParaSite" id="nRc.2.0.1.t39856-RA">
    <property type="protein sequence ID" value="nRc.2.0.1.t39856-RA"/>
    <property type="gene ID" value="nRc.2.0.1.g39856"/>
</dbReference>
<proteinExistence type="predicted"/>
<organism evidence="1 2">
    <name type="scientific">Romanomermis culicivorax</name>
    <name type="common">Nematode worm</name>
    <dbReference type="NCBI Taxonomy" id="13658"/>
    <lineage>
        <taxon>Eukaryota</taxon>
        <taxon>Metazoa</taxon>
        <taxon>Ecdysozoa</taxon>
        <taxon>Nematoda</taxon>
        <taxon>Enoplea</taxon>
        <taxon>Dorylaimia</taxon>
        <taxon>Mermithida</taxon>
        <taxon>Mermithoidea</taxon>
        <taxon>Mermithidae</taxon>
        <taxon>Romanomermis</taxon>
    </lineage>
</organism>
<accession>A0A915KM51</accession>
<evidence type="ECO:0000313" key="2">
    <source>
        <dbReference type="WBParaSite" id="nRc.2.0.1.t39856-RA"/>
    </source>
</evidence>
<reference evidence="2" key="1">
    <citation type="submission" date="2022-11" db="UniProtKB">
        <authorList>
            <consortium name="WormBaseParasite"/>
        </authorList>
    </citation>
    <scope>IDENTIFICATION</scope>
</reference>